<evidence type="ECO:0000313" key="2">
    <source>
        <dbReference type="EMBL" id="PTB64932.1"/>
    </source>
</evidence>
<dbReference type="RefSeq" id="XP_024748252.1">
    <property type="nucleotide sequence ID" value="XM_024896101.1"/>
</dbReference>
<reference evidence="3" key="1">
    <citation type="submission" date="2016-07" db="EMBL/GenBank/DDBJ databases">
        <title>Multiple horizontal gene transfer events from other fungi enriched the ability of initially mycotrophic Trichoderma (Ascomycota) to feed on dead plant biomass.</title>
        <authorList>
            <consortium name="DOE Joint Genome Institute"/>
            <person name="Atanasova L."/>
            <person name="Chenthamara K."/>
            <person name="Zhang J."/>
            <person name="Grujic M."/>
            <person name="Henrissat B."/>
            <person name="Kuo A."/>
            <person name="Aerts A."/>
            <person name="Salamov A."/>
            <person name="Lipzen A."/>
            <person name="Labutti K."/>
            <person name="Barry K."/>
            <person name="Miao Y."/>
            <person name="Rahimi M.J."/>
            <person name="Shen Q."/>
            <person name="Grigoriev I.V."/>
            <person name="Kubicek C.P."/>
            <person name="Druzhinina I.S."/>
        </authorList>
    </citation>
    <scope>NUCLEOTIDE SEQUENCE [LARGE SCALE GENOMIC DNA]</scope>
    <source>
        <strain evidence="3">TUCIM 6016</strain>
    </source>
</reference>
<accession>A0A2T4B6H8</accession>
<evidence type="ECO:0000313" key="3">
    <source>
        <dbReference type="Proteomes" id="UP000241546"/>
    </source>
</evidence>
<evidence type="ECO:0000256" key="1">
    <source>
        <dbReference type="SAM" id="SignalP"/>
    </source>
</evidence>
<dbReference type="Proteomes" id="UP000241546">
    <property type="component" value="Unassembled WGS sequence"/>
</dbReference>
<gene>
    <name evidence="2" type="ORF">BBK36DRAFT_1177888</name>
</gene>
<proteinExistence type="predicted"/>
<keyword evidence="1" id="KW-0732">Signal</keyword>
<keyword evidence="3" id="KW-1185">Reference proteome</keyword>
<protein>
    <recommendedName>
        <fullName evidence="4">Secreted protein</fullName>
    </recommendedName>
</protein>
<dbReference type="EMBL" id="KZ680216">
    <property type="protein sequence ID" value="PTB64932.1"/>
    <property type="molecule type" value="Genomic_DNA"/>
</dbReference>
<feature type="signal peptide" evidence="1">
    <location>
        <begin position="1"/>
        <end position="20"/>
    </location>
</feature>
<sequence>MPAACHMLIMTVGTLWQALYLRPGWLHVGVVTVPVKPGQERPDSADIGHSDPSCFNNQRLSPSTCIAPVYSFTLLRPLGRRFRRLDNRDSVLSGGLSESSAANSLSAGATIWPPVCVTAPERERHRYELWHYQAG</sequence>
<dbReference type="GeneID" id="36604219"/>
<name>A0A2T4B6H8_9HYPO</name>
<dbReference type="AlphaFoldDB" id="A0A2T4B6H8"/>
<organism evidence="2 3">
    <name type="scientific">Trichoderma citrinoviride</name>
    <dbReference type="NCBI Taxonomy" id="58853"/>
    <lineage>
        <taxon>Eukaryota</taxon>
        <taxon>Fungi</taxon>
        <taxon>Dikarya</taxon>
        <taxon>Ascomycota</taxon>
        <taxon>Pezizomycotina</taxon>
        <taxon>Sordariomycetes</taxon>
        <taxon>Hypocreomycetidae</taxon>
        <taxon>Hypocreales</taxon>
        <taxon>Hypocreaceae</taxon>
        <taxon>Trichoderma</taxon>
    </lineage>
</organism>
<feature type="chain" id="PRO_5015554899" description="Secreted protein" evidence="1">
    <location>
        <begin position="21"/>
        <end position="135"/>
    </location>
</feature>
<evidence type="ECO:0008006" key="4">
    <source>
        <dbReference type="Google" id="ProtNLM"/>
    </source>
</evidence>